<dbReference type="GO" id="GO:0005524">
    <property type="term" value="F:ATP binding"/>
    <property type="evidence" value="ECO:0007669"/>
    <property type="project" value="UniProtKB-KW"/>
</dbReference>
<feature type="compositionally biased region" description="Polar residues" evidence="6">
    <location>
        <begin position="772"/>
        <end position="796"/>
    </location>
</feature>
<dbReference type="InterPro" id="IPR000719">
    <property type="entry name" value="Prot_kinase_dom"/>
</dbReference>
<dbReference type="GO" id="GO:0004674">
    <property type="term" value="F:protein serine/threonine kinase activity"/>
    <property type="evidence" value="ECO:0007669"/>
    <property type="project" value="UniProtKB-KW"/>
</dbReference>
<accession>A0A836KKR1</accession>
<dbReference type="AlphaFoldDB" id="A0A836KKR1"/>
<dbReference type="PANTHER" id="PTHR24345">
    <property type="entry name" value="SERINE/THREONINE-PROTEIN KINASE PLK"/>
    <property type="match status" value="1"/>
</dbReference>
<reference evidence="8 9" key="1">
    <citation type="submission" date="2021-02" db="EMBL/GenBank/DDBJ databases">
        <title>Leishmania (Mundinia) orientalis Genome sequencing and assembly.</title>
        <authorList>
            <person name="Almutairi H."/>
            <person name="Gatherer D."/>
        </authorList>
    </citation>
    <scope>NUCLEOTIDE SEQUENCE [LARGE SCALE GENOMIC DNA]</scope>
    <source>
        <strain evidence="8">LSCM4</strain>
    </source>
</reference>
<dbReference type="Gene3D" id="1.10.510.10">
    <property type="entry name" value="Transferase(Phosphotransferase) domain 1"/>
    <property type="match status" value="1"/>
</dbReference>
<dbReference type="GeneID" id="92357837"/>
<dbReference type="RefSeq" id="XP_067063362.1">
    <property type="nucleotide sequence ID" value="XM_067203903.1"/>
</dbReference>
<feature type="compositionally biased region" description="Polar residues" evidence="6">
    <location>
        <begin position="35"/>
        <end position="49"/>
    </location>
</feature>
<evidence type="ECO:0000256" key="2">
    <source>
        <dbReference type="ARBA" id="ARBA00022679"/>
    </source>
</evidence>
<feature type="domain" description="Protein kinase" evidence="7">
    <location>
        <begin position="75"/>
        <end position="464"/>
    </location>
</feature>
<dbReference type="Pfam" id="PF00069">
    <property type="entry name" value="Pkinase"/>
    <property type="match status" value="1"/>
</dbReference>
<dbReference type="SUPFAM" id="SSF56112">
    <property type="entry name" value="Protein kinase-like (PK-like)"/>
    <property type="match status" value="1"/>
</dbReference>
<proteinExistence type="predicted"/>
<evidence type="ECO:0000256" key="5">
    <source>
        <dbReference type="ARBA" id="ARBA00022840"/>
    </source>
</evidence>
<feature type="compositionally biased region" description="Low complexity" evidence="6">
    <location>
        <begin position="797"/>
        <end position="807"/>
    </location>
</feature>
<comment type="caution">
    <text evidence="8">The sequence shown here is derived from an EMBL/GenBank/DDBJ whole genome shotgun (WGS) entry which is preliminary data.</text>
</comment>
<feature type="region of interest" description="Disordered" evidence="6">
    <location>
        <begin position="772"/>
        <end position="807"/>
    </location>
</feature>
<evidence type="ECO:0000256" key="3">
    <source>
        <dbReference type="ARBA" id="ARBA00022741"/>
    </source>
</evidence>
<feature type="compositionally biased region" description="Low complexity" evidence="6">
    <location>
        <begin position="261"/>
        <end position="272"/>
    </location>
</feature>
<dbReference type="GO" id="GO:0005634">
    <property type="term" value="C:nucleus"/>
    <property type="evidence" value="ECO:0007669"/>
    <property type="project" value="TreeGrafter"/>
</dbReference>
<dbReference type="SMR" id="A0A836KKR1"/>
<keyword evidence="9" id="KW-1185">Reference proteome</keyword>
<evidence type="ECO:0000313" key="9">
    <source>
        <dbReference type="Proteomes" id="UP000674143"/>
    </source>
</evidence>
<dbReference type="InterPro" id="IPR011009">
    <property type="entry name" value="Kinase-like_dom_sf"/>
</dbReference>
<keyword evidence="4" id="KW-0418">Kinase</keyword>
<keyword evidence="1" id="KW-0723">Serine/threonine-protein kinase</keyword>
<dbReference type="Proteomes" id="UP000674143">
    <property type="component" value="Chromosome 22"/>
</dbReference>
<evidence type="ECO:0000256" key="4">
    <source>
        <dbReference type="ARBA" id="ARBA00022777"/>
    </source>
</evidence>
<feature type="region of interest" description="Disordered" evidence="6">
    <location>
        <begin position="238"/>
        <end position="293"/>
    </location>
</feature>
<sequence length="987" mass="105076">MSAPTEAASPFVGSGTGSCIINVNEEAITHASDPRFSQSQRAENATGSPRSRHGSVGAHSSTAGSTAHRQVIGNYELGRVLATGDFDCHTRLCKHIATGVSYVVRVYNKRVLLEAQWMWNRVAASIRVQRTLPKNRHVLEMVECFESNTSLYIVMRLFPSMNVTHLFTDAAARADLLYRLHTMSQTLARSSAAAASTCPPITEPGKLEKGRLRRVLSHSCVQQADDLTCSLAPQDLSPITPSSMKLPKRASSRRLEKNMWASSAPAPASQPSGRRTKEAGETNGDATPSPAAMAPVNGRVEAAVPSHVPLSFIRDLFEQAVKGVLHLHQHHVVHTGIAPDHLLVGPDGLLRISNMVSCCFCARGDRLHELRGTRHTVAPEVLRGEPYDPFLADAWALGVVLYFMLNRGRYPHDGASTLRHILYGHVRPPRSGLPPVALDLVSRLLQASPEERLPVSSILAHPFFSAVLPTIAEEAAAEAAEAKMQHVRRSRTAVGAAAHLGHSAESHGEGVGGRRVRGGERIVGEDVIVRGAGRWETVSLRRGSLVTFGSGGGVEVGDEADILALDPHDSNAAAPRHGSRRSGRHALRPSRASLPTFRFSAASPSPPLSSPRAPFHAMASPCDSAGGSVSAPLRPLWRPDLAATLDALEDLAARVIQYRYRQVLRRQQYRAETRALVAHSQSMRRGKAEEDNVGGPQQSLPDLIPSALVAATPPLLEPASLSAGAAAPRQDELLCRQQQRQQLLPHDLFLKEKVSAATNTLHEAADCESAASTCRHSATNNSTDTGGSLKNKSLPHSQKSGAASAASMSPSARAVGANGAVALTHSGSYGSLECEDDSDEYSLISSLDTELRANVAESASLVASTATNADARGTAARGVTVLPSPLQLNRHRPGSSIVNSIFVAPAQCDPSSNSGALPALASPRGVGGSFGPSADRARVVEGLILKDGEACPLCHREPYTVRVIGIRPYAGTSYVYKDGSFTKMLSA</sequence>
<evidence type="ECO:0000259" key="7">
    <source>
        <dbReference type="PROSITE" id="PS50011"/>
    </source>
</evidence>
<dbReference type="FunFam" id="1.10.510.10:FF:001581">
    <property type="entry name" value="Protein kinase, putative"/>
    <property type="match status" value="1"/>
</dbReference>
<evidence type="ECO:0000256" key="6">
    <source>
        <dbReference type="SAM" id="MobiDB-lite"/>
    </source>
</evidence>
<feature type="region of interest" description="Disordered" evidence="6">
    <location>
        <begin position="569"/>
        <end position="624"/>
    </location>
</feature>
<organism evidence="8 9">
    <name type="scientific">Leishmania orientalis</name>
    <dbReference type="NCBI Taxonomy" id="2249476"/>
    <lineage>
        <taxon>Eukaryota</taxon>
        <taxon>Discoba</taxon>
        <taxon>Euglenozoa</taxon>
        <taxon>Kinetoplastea</taxon>
        <taxon>Metakinetoplastina</taxon>
        <taxon>Trypanosomatida</taxon>
        <taxon>Trypanosomatidae</taxon>
        <taxon>Leishmaniinae</taxon>
        <taxon>Leishmania</taxon>
    </lineage>
</organism>
<feature type="compositionally biased region" description="Basic residues" evidence="6">
    <location>
        <begin position="577"/>
        <end position="588"/>
    </location>
</feature>
<dbReference type="PANTHER" id="PTHR24345:SF91">
    <property type="entry name" value="SERINE_THREONINE-PROTEIN KINASE PLK4"/>
    <property type="match status" value="1"/>
</dbReference>
<keyword evidence="3" id="KW-0547">Nucleotide-binding</keyword>
<protein>
    <recommendedName>
        <fullName evidence="7">Protein kinase domain-containing protein</fullName>
    </recommendedName>
</protein>
<dbReference type="EMBL" id="JAFHLR010000022">
    <property type="protein sequence ID" value="KAG5479269.1"/>
    <property type="molecule type" value="Genomic_DNA"/>
</dbReference>
<evidence type="ECO:0000256" key="1">
    <source>
        <dbReference type="ARBA" id="ARBA00022527"/>
    </source>
</evidence>
<dbReference type="Gene3D" id="3.30.200.20">
    <property type="entry name" value="Phosphorylase Kinase, domain 1"/>
    <property type="match status" value="1"/>
</dbReference>
<keyword evidence="2" id="KW-0808">Transferase</keyword>
<keyword evidence="5" id="KW-0067">ATP-binding</keyword>
<dbReference type="PROSITE" id="PS50011">
    <property type="entry name" value="PROTEIN_KINASE_DOM"/>
    <property type="match status" value="1"/>
</dbReference>
<gene>
    <name evidence="8" type="ORF">LSCM4_01861</name>
</gene>
<name>A0A836KKR1_9TRYP</name>
<feature type="region of interest" description="Disordered" evidence="6">
    <location>
        <begin position="31"/>
        <end position="65"/>
    </location>
</feature>
<evidence type="ECO:0000313" key="8">
    <source>
        <dbReference type="EMBL" id="KAG5479269.1"/>
    </source>
</evidence>
<dbReference type="KEGG" id="loi:92357837"/>
<feature type="region of interest" description="Disordered" evidence="6">
    <location>
        <begin position="680"/>
        <end position="701"/>
    </location>
</feature>